<dbReference type="InterPro" id="IPR018849">
    <property type="entry name" value="Urb2/Npa2_C"/>
</dbReference>
<gene>
    <name evidence="2" type="primary">U6500J02320</name>
    <name evidence="2" type="ORF">SEUBUCD650_0J02320</name>
</gene>
<evidence type="ECO:0000313" key="2">
    <source>
        <dbReference type="EMBL" id="CAI1516827.1"/>
    </source>
</evidence>
<reference evidence="2" key="1">
    <citation type="submission" date="2022-08" db="EMBL/GenBank/DDBJ databases">
        <authorList>
            <person name="Byrne P K."/>
        </authorList>
    </citation>
    <scope>NUCLEOTIDE SEQUENCE</scope>
    <source>
        <strain evidence="2">UCD650</strain>
    </source>
</reference>
<dbReference type="Pfam" id="PF10441">
    <property type="entry name" value="Urb2"/>
    <property type="match status" value="1"/>
</dbReference>
<keyword evidence="3" id="KW-1185">Reference proteome</keyword>
<organism evidence="2 3">
    <name type="scientific">Saccharomyces eubayanus</name>
    <name type="common">Yeast</name>
    <dbReference type="NCBI Taxonomy" id="1080349"/>
    <lineage>
        <taxon>Eukaryota</taxon>
        <taxon>Fungi</taxon>
        <taxon>Dikarya</taxon>
        <taxon>Ascomycota</taxon>
        <taxon>Saccharomycotina</taxon>
        <taxon>Saccharomycetes</taxon>
        <taxon>Saccharomycetales</taxon>
        <taxon>Saccharomycetaceae</taxon>
        <taxon>Saccharomyces</taxon>
    </lineage>
</organism>
<feature type="domain" description="Nucleolar 27S pre-rRNA processing Urb2/Npa2 C-terminal" evidence="1">
    <location>
        <begin position="963"/>
        <end position="1170"/>
    </location>
</feature>
<evidence type="ECO:0000313" key="3">
    <source>
        <dbReference type="Proteomes" id="UP001152964"/>
    </source>
</evidence>
<protein>
    <recommendedName>
        <fullName evidence="1">Nucleolar 27S pre-rRNA processing Urb2/Npa2 C-terminal domain-containing protein</fullName>
    </recommendedName>
</protein>
<proteinExistence type="predicted"/>
<dbReference type="PANTHER" id="PTHR15682:SF2">
    <property type="entry name" value="UNHEALTHY RIBOSOME BIOGENESIS PROTEIN 2 HOMOLOG"/>
    <property type="match status" value="1"/>
</dbReference>
<sequence>MGELAEELPIPDNAQDLSKLLRSINTKPYQIAQIVSRFDKLKVYFPNKEVFVLELLIDRLNNGNLDDFKTSEHTWVIFKRLLEAISDSISIKKLLKKLKTVSVMIKTFQLWPKDKLNSARGSFVSAFFSINSYLIVNFSVEESFQLLEQVINGLSSFSTPEIALSYLQDACSLTHIDNIIATDNKIAACYCKHMLLPSLKYFSQVEQPTSSRKTSVCLSGFMSKFLLQPRVDYMKLNEKFVQENASEISDEMAYYYFSSFVEFLSKDNFAQLEAIFTVLAAKNPGLKCRFLALLSDSKKTVSQEFLENLLFETLSSSNGHESLSLIPTILKLDIEISIKHTSRLLELVYLKHSTDALFSYQIWDLIIQSHANARELPIFFNKINEYSEKKPDSYFLLNDQVYVKSVTKQLFTLSTMQWKNLLQNLLDQVNRDSTNRVPLYLIRICLEGLSESVSHTTLNELKPILSQVFILESFDNNLQWDLKYHIMEVYDDIVPEEELKKIDHIFSSNIFDTTSEHLEELFFYCFKLREYISFDISGVILKFMRHFENLDHETKSNLSFSIVSKFATLVNNNFSRDDISSLVDLLLTDSTKLWELLNNDDIFEEANITHALVNKLALSCDKGFALDALIQIPIQCINKNVRVALINKLTSEAACLDVSAKKCILHLLASPTFKSNIEKDFFELCEKTVTTPEIAILESEEVQVGGEESVFEKVWTNHLSQAKEPISEKFLNNGYDVIKKTMLSPNGEEKIILASFVVAKFLKQNTKHRAVQDIIVNYAVKIIEDYSQQFDPKAIPLLRTSMARLYEIAAFGKCDISKHKATILGSFSKIMLRYHSDKIRHPKEEQEMFLLHSLLVDDKLEYIFAEYLNISHTVKCDFALEFCLIRSLKQGPDALNRLILNSAQSFSTINEICAEKFITIFIIMLKQITRDNNLGHHLFVVAMLEAYTSCNVKKFGHRSYLLLFNAVKEFLVSKPWLFTQYCIEMLLPFCLKSISLLTSNEPYFEIDECFVSIIEVIDHILLVHRFKLSNRHHLINSVLCQLLEILAMHDGKLSMGPADAVSRLITNYCEPYNFSNAQNGSKNNLSSKISLIKQSIRKNVLVVLTKYIQLSITIQFSSTIKKNLQPGIYAIFDILSQNELSHLNAFLDTPGRQYFKSLYLQYKKSGKWRED</sequence>
<dbReference type="EMBL" id="OX291500">
    <property type="protein sequence ID" value="CAI1516827.1"/>
    <property type="molecule type" value="Genomic_DNA"/>
</dbReference>
<dbReference type="PANTHER" id="PTHR15682">
    <property type="entry name" value="UNHEALTHY RIBOSOME BIOGENESIS PROTEIN 2 HOMOLOG"/>
    <property type="match status" value="1"/>
</dbReference>
<accession>A0ABN8VFP8</accession>
<dbReference type="InterPro" id="IPR052609">
    <property type="entry name" value="Ribosome_Biogenesis_Reg"/>
</dbReference>
<evidence type="ECO:0000259" key="1">
    <source>
        <dbReference type="Pfam" id="PF10441"/>
    </source>
</evidence>
<name>A0ABN8VFP8_SACEU</name>
<dbReference type="Proteomes" id="UP001152964">
    <property type="component" value="Chromosome 10"/>
</dbReference>